<reference evidence="3 4" key="1">
    <citation type="submission" date="2010-04" db="EMBL/GenBank/DDBJ databases">
        <authorList>
            <person name="Weinstock G."/>
            <person name="Sodergren E."/>
            <person name="Clifton S."/>
            <person name="Fulton L."/>
            <person name="Fulton B."/>
            <person name="Courtney L."/>
            <person name="Fronick C."/>
            <person name="Harrison M."/>
            <person name="Strong C."/>
            <person name="Farmer C."/>
            <person name="Delahaunty K."/>
            <person name="Markovic C."/>
            <person name="Hall O."/>
            <person name="Minx P."/>
            <person name="Tomlinson C."/>
            <person name="Mitreva M."/>
            <person name="Hou S."/>
            <person name="Wollam A."/>
            <person name="Pepin K.H."/>
            <person name="Johnson M."/>
            <person name="Bhonagiri V."/>
            <person name="Zhang X."/>
            <person name="Suruliraj S."/>
            <person name="Warren W."/>
            <person name="Chinwalla A."/>
            <person name="Mardis E.R."/>
            <person name="Wilson R.K."/>
        </authorList>
    </citation>
    <scope>NUCLEOTIDE SEQUENCE [LARGE SCALE GENOMIC DNA]</scope>
    <source>
        <strain evidence="3 4">DSM 20306</strain>
    </source>
</reference>
<dbReference type="PANTHER" id="PTHR48081">
    <property type="entry name" value="AB HYDROLASE SUPERFAMILY PROTEIN C4A8.06C"/>
    <property type="match status" value="1"/>
</dbReference>
<sequence>MICVTKLRVGCGIKYPFQLAVGDTMSDQLKRQDICEVAGATLTPETELPTVTKDNYQSLREAFGLGPALAKEAAEANNIVWEEHAIDGPEGPIDVTVLKPAELSGNSPLYITFHSGGMIIGDRFGAIGGGYDDLAWINEHNMIIVTPEYRLAPEYPAPAGLNDCYATLEWAVSQADAWGVDKERIMVGGASGGGGLAAGVALMARDRGDFDLFAQVLIYPMLDDRDKTVSAQQFAKPHGRIWPVESNEFAWNALLGEGHKTREVSPYIAPARATDVSGLPTTYIDVGSAEVFRDEDITYALRLLEAGVQTELHVWRGGYHGFDVFGIPSLLSSEATETRSNWMRRILT</sequence>
<keyword evidence="1 3" id="KW-0378">Hydrolase</keyword>
<evidence type="ECO:0000259" key="2">
    <source>
        <dbReference type="Pfam" id="PF07859"/>
    </source>
</evidence>
<name>A0ABP2IFP0_CORAM</name>
<accession>A0ABP2IFP0</accession>
<evidence type="ECO:0000313" key="4">
    <source>
        <dbReference type="Proteomes" id="UP000006015"/>
    </source>
</evidence>
<dbReference type="InterPro" id="IPR029058">
    <property type="entry name" value="AB_hydrolase_fold"/>
</dbReference>
<comment type="caution">
    <text evidence="3">The sequence shown here is derived from an EMBL/GenBank/DDBJ whole genome shotgun (WGS) entry which is preliminary data.</text>
</comment>
<dbReference type="PANTHER" id="PTHR48081:SF8">
    <property type="entry name" value="ALPHA_BETA HYDROLASE FOLD-3 DOMAIN-CONTAINING PROTEIN-RELATED"/>
    <property type="match status" value="1"/>
</dbReference>
<dbReference type="EMBL" id="ADNS01000009">
    <property type="protein sequence ID" value="EFG81451.1"/>
    <property type="molecule type" value="Genomic_DNA"/>
</dbReference>
<proteinExistence type="predicted"/>
<dbReference type="InterPro" id="IPR050300">
    <property type="entry name" value="GDXG_lipolytic_enzyme"/>
</dbReference>
<dbReference type="Pfam" id="PF07859">
    <property type="entry name" value="Abhydrolase_3"/>
    <property type="match status" value="1"/>
</dbReference>
<feature type="domain" description="Alpha/beta hydrolase fold-3" evidence="2">
    <location>
        <begin position="111"/>
        <end position="322"/>
    </location>
</feature>
<dbReference type="InterPro" id="IPR013094">
    <property type="entry name" value="AB_hydrolase_3"/>
</dbReference>
<gene>
    <name evidence="3" type="ORF">HMPREF0281_01225</name>
</gene>
<dbReference type="SUPFAM" id="SSF53474">
    <property type="entry name" value="alpha/beta-Hydrolases"/>
    <property type="match status" value="1"/>
</dbReference>
<keyword evidence="4" id="KW-1185">Reference proteome</keyword>
<protein>
    <submittedName>
        <fullName evidence="3">Hydrolase, alpha/beta domain protein</fullName>
    </submittedName>
</protein>
<organism evidence="3 4">
    <name type="scientific">Corynebacterium ammoniagenes DSM 20306</name>
    <dbReference type="NCBI Taxonomy" id="649754"/>
    <lineage>
        <taxon>Bacteria</taxon>
        <taxon>Bacillati</taxon>
        <taxon>Actinomycetota</taxon>
        <taxon>Actinomycetes</taxon>
        <taxon>Mycobacteriales</taxon>
        <taxon>Corynebacteriaceae</taxon>
        <taxon>Corynebacterium</taxon>
    </lineage>
</organism>
<evidence type="ECO:0000313" key="3">
    <source>
        <dbReference type="EMBL" id="EFG81451.1"/>
    </source>
</evidence>
<dbReference type="Gene3D" id="3.40.50.1820">
    <property type="entry name" value="alpha/beta hydrolase"/>
    <property type="match status" value="1"/>
</dbReference>
<dbReference type="GO" id="GO:0016787">
    <property type="term" value="F:hydrolase activity"/>
    <property type="evidence" value="ECO:0007669"/>
    <property type="project" value="UniProtKB-KW"/>
</dbReference>
<dbReference type="Proteomes" id="UP000006015">
    <property type="component" value="Unassembled WGS sequence"/>
</dbReference>
<evidence type="ECO:0000256" key="1">
    <source>
        <dbReference type="ARBA" id="ARBA00022801"/>
    </source>
</evidence>